<feature type="domain" description="Glycosyl transferase family 1" evidence="2">
    <location>
        <begin position="198"/>
        <end position="345"/>
    </location>
</feature>
<dbReference type="EMBL" id="BAND01000164">
    <property type="protein sequence ID" value="GAJ30540.1"/>
    <property type="molecule type" value="Genomic_DNA"/>
</dbReference>
<dbReference type="OrthoDB" id="9801609at2"/>
<protein>
    <submittedName>
        <fullName evidence="3">Glycosyl transferase</fullName>
    </submittedName>
</protein>
<dbReference type="Proteomes" id="UP000019760">
    <property type="component" value="Unassembled WGS sequence"/>
</dbReference>
<organism evidence="3 4">
    <name type="scientific">Acidomonas methanolica NBRC 104435</name>
    <dbReference type="NCBI Taxonomy" id="1231351"/>
    <lineage>
        <taxon>Bacteria</taxon>
        <taxon>Pseudomonadati</taxon>
        <taxon>Pseudomonadota</taxon>
        <taxon>Alphaproteobacteria</taxon>
        <taxon>Acetobacterales</taxon>
        <taxon>Acetobacteraceae</taxon>
        <taxon>Acidomonas</taxon>
    </lineage>
</organism>
<dbReference type="Gene3D" id="3.40.50.2000">
    <property type="entry name" value="Glycogen Phosphorylase B"/>
    <property type="match status" value="1"/>
</dbReference>
<dbReference type="CDD" id="cd03809">
    <property type="entry name" value="GT4_MtfB-like"/>
    <property type="match status" value="1"/>
</dbReference>
<gene>
    <name evidence="3" type="ORF">Amme_172_009</name>
</gene>
<dbReference type="PANTHER" id="PTHR46401:SF2">
    <property type="entry name" value="GLYCOSYLTRANSFERASE WBBK-RELATED"/>
    <property type="match status" value="1"/>
</dbReference>
<dbReference type="SUPFAM" id="SSF53756">
    <property type="entry name" value="UDP-Glycosyltransferase/glycogen phosphorylase"/>
    <property type="match status" value="1"/>
</dbReference>
<dbReference type="GO" id="GO:0009103">
    <property type="term" value="P:lipopolysaccharide biosynthetic process"/>
    <property type="evidence" value="ECO:0007669"/>
    <property type="project" value="TreeGrafter"/>
</dbReference>
<comment type="caution">
    <text evidence="3">The sequence shown here is derived from an EMBL/GenBank/DDBJ whole genome shotgun (WGS) entry which is preliminary data.</text>
</comment>
<keyword evidence="1 3" id="KW-0808">Transferase</keyword>
<sequence>MIARATPTVFLNGRFLVQSLSGVQRFATEMTRALAVRWPDRLPRPVLLMPGKGEIDAAGSGGLEMRRVGRLGGPPWEQFELPRAAAGGLLVNFGNTAPLLPLVSGRRQIVVIHDAGVFSTPHSYSRPFRIYYKLLHRALTLGRTRIVTVSHFARGDIARHLRIAPERIGLVTEGADHATRVAADEGALRRHGLARGGYVLAVGNNAPHKDFPALGDLAATLAGQGRKLVISGGVDRRVFSNAGQGGEAGLATAIYVGRVSDGELRGLYENAACFVFPSIYEGFGLPPVEAMACGCPVVARDIPVLREICGEAALYGATPAQLTARVLEILDDPARAAALREAGRRQAALYRWERAADQFLDIIQQELRHA</sequence>
<dbReference type="AlphaFoldDB" id="A0A023DA05"/>
<keyword evidence="4" id="KW-1185">Reference proteome</keyword>
<dbReference type="GO" id="GO:0016757">
    <property type="term" value="F:glycosyltransferase activity"/>
    <property type="evidence" value="ECO:0007669"/>
    <property type="project" value="InterPro"/>
</dbReference>
<dbReference type="PANTHER" id="PTHR46401">
    <property type="entry name" value="GLYCOSYLTRANSFERASE WBBK-RELATED"/>
    <property type="match status" value="1"/>
</dbReference>
<proteinExistence type="predicted"/>
<accession>A0A023DA05</accession>
<name>A0A023DA05_ACIMT</name>
<dbReference type="InterPro" id="IPR001296">
    <property type="entry name" value="Glyco_trans_1"/>
</dbReference>
<evidence type="ECO:0000313" key="3">
    <source>
        <dbReference type="EMBL" id="GAJ30540.1"/>
    </source>
</evidence>
<evidence type="ECO:0000259" key="2">
    <source>
        <dbReference type="Pfam" id="PF00534"/>
    </source>
</evidence>
<evidence type="ECO:0000256" key="1">
    <source>
        <dbReference type="ARBA" id="ARBA00022679"/>
    </source>
</evidence>
<reference evidence="4" key="1">
    <citation type="journal article" date="2014" name="FEMS Microbiol. Lett.">
        <title>Draft Genomic DNA Sequence of the Facultatively Methylotrophic Bacterium Acidomonas methanolica type strain MB58.</title>
        <authorList>
            <person name="Higashiura N."/>
            <person name="Hadano H."/>
            <person name="Hirakawa H."/>
            <person name="Matsutani M."/>
            <person name="Takabe S."/>
            <person name="Matsushita K."/>
            <person name="Azuma Y."/>
        </authorList>
    </citation>
    <scope>NUCLEOTIDE SEQUENCE [LARGE SCALE GENOMIC DNA]</scope>
    <source>
        <strain evidence="4">MB58</strain>
    </source>
</reference>
<evidence type="ECO:0000313" key="4">
    <source>
        <dbReference type="Proteomes" id="UP000019760"/>
    </source>
</evidence>
<dbReference type="Pfam" id="PF00534">
    <property type="entry name" value="Glycos_transf_1"/>
    <property type="match status" value="1"/>
</dbReference>
<dbReference type="RefSeq" id="WP_042061782.1">
    <property type="nucleotide sequence ID" value="NZ_BAND01000164.1"/>
</dbReference>
<reference evidence="3 4" key="2">
    <citation type="journal article" date="2014" name="FEMS Microbiol. Lett.">
        <title>Draft genomic DNA sequence of the facultatively methylotrophic bacterium Acidomonas methanolica type strain MB58.</title>
        <authorList>
            <person name="Higashiura N."/>
            <person name="Hadano H."/>
            <person name="Hirakawa H."/>
            <person name="Matsutani M."/>
            <person name="Takabe S."/>
            <person name="Matsushita K."/>
            <person name="Azuma Y."/>
        </authorList>
    </citation>
    <scope>NUCLEOTIDE SEQUENCE [LARGE SCALE GENOMIC DNA]</scope>
    <source>
        <strain evidence="3 4">MB58</strain>
    </source>
</reference>